<gene>
    <name evidence="2" type="ORF">BN4615_P4075</name>
</gene>
<organism evidence="2">
    <name type="scientific">Nonomuraea gerenzanensis</name>
    <dbReference type="NCBI Taxonomy" id="93944"/>
    <lineage>
        <taxon>Bacteria</taxon>
        <taxon>Bacillati</taxon>
        <taxon>Actinomycetota</taxon>
        <taxon>Actinomycetes</taxon>
        <taxon>Streptosporangiales</taxon>
        <taxon>Streptosporangiaceae</taxon>
        <taxon>Nonomuraea</taxon>
    </lineage>
</organism>
<accession>A0A1M4E6S6</accession>
<evidence type="ECO:0000256" key="1">
    <source>
        <dbReference type="SAM" id="Phobius"/>
    </source>
</evidence>
<protein>
    <submittedName>
        <fullName evidence="2">Uncharacterized protein</fullName>
    </submittedName>
</protein>
<feature type="transmembrane region" description="Helical" evidence="1">
    <location>
        <begin position="76"/>
        <end position="100"/>
    </location>
</feature>
<reference evidence="2" key="1">
    <citation type="submission" date="2016-04" db="EMBL/GenBank/DDBJ databases">
        <authorList>
            <person name="Evans L.H."/>
            <person name="Alamgir A."/>
            <person name="Owens N."/>
            <person name="Weber N.D."/>
            <person name="Virtaneva K."/>
            <person name="Barbian K."/>
            <person name="Babar A."/>
            <person name="Rosenke K."/>
        </authorList>
    </citation>
    <scope>NUCLEOTIDE SEQUENCE</scope>
    <source>
        <strain evidence="2">Nono1</strain>
    </source>
</reference>
<evidence type="ECO:0000313" key="2">
    <source>
        <dbReference type="EMBL" id="SBO94559.1"/>
    </source>
</evidence>
<dbReference type="EMBL" id="LT559118">
    <property type="protein sequence ID" value="SBO94559.1"/>
    <property type="molecule type" value="Genomic_DNA"/>
</dbReference>
<keyword evidence="1" id="KW-0472">Membrane</keyword>
<sequence length="157" mass="16599">MVAAYAGAGRVAIEAGVRAQIGDPATWTGLVHPSGLTTLGVDTWRLTWWTALVVGLVSVLYTVFGVLLRRGSRGRALILVMSGVLIVPYALGFGVALFNPPVMMGNFYDSPEFLSGLPGWQPYTAWLLLAGGLCQAVGLVRAATRRRRDAAAVSGPD</sequence>
<keyword evidence="1" id="KW-1133">Transmembrane helix</keyword>
<proteinExistence type="predicted"/>
<name>A0A1M4E6S6_9ACTN</name>
<feature type="transmembrane region" description="Helical" evidence="1">
    <location>
        <begin position="46"/>
        <end position="64"/>
    </location>
</feature>
<feature type="transmembrane region" description="Helical" evidence="1">
    <location>
        <begin position="120"/>
        <end position="140"/>
    </location>
</feature>
<dbReference type="AlphaFoldDB" id="A0A1M4E6S6"/>
<keyword evidence="1" id="KW-0812">Transmembrane</keyword>